<name>A0ABP4UCH4_9ACTN</name>
<protein>
    <recommendedName>
        <fullName evidence="3">Dihydrofolate reductase</fullName>
    </recommendedName>
</protein>
<evidence type="ECO:0008006" key="3">
    <source>
        <dbReference type="Google" id="ProtNLM"/>
    </source>
</evidence>
<keyword evidence="2" id="KW-1185">Reference proteome</keyword>
<dbReference type="EMBL" id="BAAANF010000018">
    <property type="protein sequence ID" value="GAA1702963.1"/>
    <property type="molecule type" value="Genomic_DNA"/>
</dbReference>
<organism evidence="1 2">
    <name type="scientific">Kribbella yunnanensis</name>
    <dbReference type="NCBI Taxonomy" id="190194"/>
    <lineage>
        <taxon>Bacteria</taxon>
        <taxon>Bacillati</taxon>
        <taxon>Actinomycetota</taxon>
        <taxon>Actinomycetes</taxon>
        <taxon>Propionibacteriales</taxon>
        <taxon>Kribbellaceae</taxon>
        <taxon>Kribbella</taxon>
    </lineage>
</organism>
<dbReference type="InterPro" id="IPR024072">
    <property type="entry name" value="DHFR-like_dom_sf"/>
</dbReference>
<evidence type="ECO:0000313" key="2">
    <source>
        <dbReference type="Proteomes" id="UP001500280"/>
    </source>
</evidence>
<dbReference type="SUPFAM" id="SSF53597">
    <property type="entry name" value="Dihydrofolate reductase-like"/>
    <property type="match status" value="1"/>
</dbReference>
<gene>
    <name evidence="1" type="ORF">GCM10009745_57870</name>
</gene>
<sequence>MTALPDTEPQTAAGKVLWHFTISLDGFVAGPNHAMDWMGGITNPRPNITDEYTSTTGAILGGRDGFEAANGPFRAALRASLCRSSQVSKDCSSGCSARMLARSRLPVNSSWFSA</sequence>
<reference evidence="2" key="1">
    <citation type="journal article" date="2019" name="Int. J. Syst. Evol. Microbiol.">
        <title>The Global Catalogue of Microorganisms (GCM) 10K type strain sequencing project: providing services to taxonomists for standard genome sequencing and annotation.</title>
        <authorList>
            <consortium name="The Broad Institute Genomics Platform"/>
            <consortium name="The Broad Institute Genome Sequencing Center for Infectious Disease"/>
            <person name="Wu L."/>
            <person name="Ma J."/>
        </authorList>
    </citation>
    <scope>NUCLEOTIDE SEQUENCE [LARGE SCALE GENOMIC DNA]</scope>
    <source>
        <strain evidence="2">JCM 14307</strain>
    </source>
</reference>
<evidence type="ECO:0000313" key="1">
    <source>
        <dbReference type="EMBL" id="GAA1702963.1"/>
    </source>
</evidence>
<comment type="caution">
    <text evidence="1">The sequence shown here is derived from an EMBL/GenBank/DDBJ whole genome shotgun (WGS) entry which is preliminary data.</text>
</comment>
<dbReference type="Proteomes" id="UP001500280">
    <property type="component" value="Unassembled WGS sequence"/>
</dbReference>
<accession>A0ABP4UCH4</accession>
<proteinExistence type="predicted"/>
<dbReference type="Gene3D" id="3.40.430.10">
    <property type="entry name" value="Dihydrofolate Reductase, subunit A"/>
    <property type="match status" value="1"/>
</dbReference>